<keyword evidence="3" id="KW-1185">Reference proteome</keyword>
<evidence type="ECO:0000256" key="1">
    <source>
        <dbReference type="SAM" id="MobiDB-lite"/>
    </source>
</evidence>
<dbReference type="PANTHER" id="PTHR31025:SF27">
    <property type="entry name" value="SI:CH211-193K19.2-RELATED"/>
    <property type="match status" value="1"/>
</dbReference>
<evidence type="ECO:0000313" key="2">
    <source>
        <dbReference type="EMBL" id="KAE8295725.1"/>
    </source>
</evidence>
<name>A0A6G0IW25_LARCR</name>
<organism evidence="2 3">
    <name type="scientific">Larimichthys crocea</name>
    <name type="common">Large yellow croaker</name>
    <name type="synonym">Pseudosciaena crocea</name>
    <dbReference type="NCBI Taxonomy" id="215358"/>
    <lineage>
        <taxon>Eukaryota</taxon>
        <taxon>Metazoa</taxon>
        <taxon>Chordata</taxon>
        <taxon>Craniata</taxon>
        <taxon>Vertebrata</taxon>
        <taxon>Euteleostomi</taxon>
        <taxon>Actinopterygii</taxon>
        <taxon>Neopterygii</taxon>
        <taxon>Teleostei</taxon>
        <taxon>Neoteleostei</taxon>
        <taxon>Acanthomorphata</taxon>
        <taxon>Eupercaria</taxon>
        <taxon>Sciaenidae</taxon>
        <taxon>Larimichthys</taxon>
    </lineage>
</organism>
<sequence length="524" mass="59257">MLKVSPLLVYDRLILLKIRDSVDKLSIQDFNDQTKPPPPVLASVPSHLWRLPGRLPRNSRRRRRGKRGGVICRLKAHLASSSTYNARHPLFGLSSDYTVYDIRGSVDYSYRWLLPAVPEAGCPPPCRRPVRIRRRGCALENLRPVNRASQQTDWHLVRMALINTRSVVEAEFVRITTCPLVSKFHAQLDQHTSQLIKVFKKKGGSAGTNISRILAPITQNETVEKRRECILRALCIYLNEDPNILFKEYLDTDGAAAQREIEQLTLGIYSIKVDGGDVTTLPADVGIVIEGVEVLQDLRDVASACALLMGVIYAMNLSYPKELKTFFEVLQKLLLQLDAGRLSTKFMDKWLREEFSINSDLQIQHAHRALAPKPKTGQTPRSIIINFQQFKVKAMILKKAREKKTITFGGNRIYFDHDYSERTLQQRKVYSNVKKILKKEGIRFQTPLNRMRIHWSSGVKTYGSADEATRDLRERGYDVENTGTSTGGSTIVKRLQSAGTATWTQTGSGRSGEADFHLRGNNTG</sequence>
<dbReference type="EMBL" id="REGW02000006">
    <property type="protein sequence ID" value="KAE8295725.1"/>
    <property type="molecule type" value="Genomic_DNA"/>
</dbReference>
<dbReference type="Proteomes" id="UP000424527">
    <property type="component" value="Unassembled WGS sequence"/>
</dbReference>
<protein>
    <submittedName>
        <fullName evidence="2">Uncharacterized protein</fullName>
    </submittedName>
</protein>
<gene>
    <name evidence="2" type="ORF">D5F01_LYC06662</name>
</gene>
<evidence type="ECO:0000313" key="3">
    <source>
        <dbReference type="Proteomes" id="UP000424527"/>
    </source>
</evidence>
<dbReference type="PANTHER" id="PTHR31025">
    <property type="entry name" value="SI:CH211-196P9.1-RELATED"/>
    <property type="match status" value="1"/>
</dbReference>
<feature type="region of interest" description="Disordered" evidence="1">
    <location>
        <begin position="500"/>
        <end position="524"/>
    </location>
</feature>
<dbReference type="Gene3D" id="3.30.70.1820">
    <property type="entry name" value="L1 transposable element, RRM domain"/>
    <property type="match status" value="1"/>
</dbReference>
<dbReference type="AlphaFoldDB" id="A0A6G0IW25"/>
<comment type="caution">
    <text evidence="2">The sequence shown here is derived from an EMBL/GenBank/DDBJ whole genome shotgun (WGS) entry which is preliminary data.</text>
</comment>
<accession>A0A6G0IW25</accession>
<reference evidence="2 3" key="1">
    <citation type="submission" date="2019-07" db="EMBL/GenBank/DDBJ databases">
        <title>Chromosome genome assembly for large yellow croaker.</title>
        <authorList>
            <person name="Xiao S."/>
        </authorList>
    </citation>
    <scope>NUCLEOTIDE SEQUENCE [LARGE SCALE GENOMIC DNA]</scope>
    <source>
        <strain evidence="2">JMULYC20181020</strain>
        <tissue evidence="2">Muscle</tissue>
    </source>
</reference>
<proteinExistence type="predicted"/>